<feature type="chain" id="PRO_5023086243" description="Lipoprotein" evidence="1">
    <location>
        <begin position="25"/>
        <end position="132"/>
    </location>
</feature>
<accession>A0A5A9W2C1</accession>
<dbReference type="OrthoDB" id="6119956at2"/>
<dbReference type="RefSeq" id="WP_149390835.1">
    <property type="nucleotide sequence ID" value="NZ_SMRS01000005.1"/>
</dbReference>
<proteinExistence type="predicted"/>
<dbReference type="Proteomes" id="UP000325302">
    <property type="component" value="Unassembled WGS sequence"/>
</dbReference>
<keyword evidence="1" id="KW-0732">Signal</keyword>
<evidence type="ECO:0000313" key="2">
    <source>
        <dbReference type="EMBL" id="KAA0874654.1"/>
    </source>
</evidence>
<reference evidence="2 3" key="1">
    <citation type="submission" date="2019-03" db="EMBL/GenBank/DDBJ databases">
        <title>Nitrincola sp. nov. isolated from an Indian soda lake.</title>
        <authorList>
            <person name="Joshi A."/>
            <person name="Thite S.V."/>
            <person name="Joseph N."/>
            <person name="Dhotre D."/>
            <person name="Moorthy M."/>
            <person name="Shouche Y.S."/>
        </authorList>
    </citation>
    <scope>NUCLEOTIDE SEQUENCE [LARGE SCALE GENOMIC DNA]</scope>
    <source>
        <strain evidence="2 3">MEB193</strain>
    </source>
</reference>
<gene>
    <name evidence="2" type="ORF">E1H14_07435</name>
</gene>
<keyword evidence="3" id="KW-1185">Reference proteome</keyword>
<sequence length="132" mass="14785">MKSILVVALTSLLLSGCLSMPSLPQQTPAATYYTLDARSLKLCRGDGRSRCYSLSNVASARTLLRPVEEVYGQQVKGPNYPLNFARMLINPPDQSYQSESDDGRIYRLPINAHTDAAWRAMENIYASYYNRS</sequence>
<organism evidence="2 3">
    <name type="scientific">Nitrincola tapanii</name>
    <dbReference type="NCBI Taxonomy" id="1708751"/>
    <lineage>
        <taxon>Bacteria</taxon>
        <taxon>Pseudomonadati</taxon>
        <taxon>Pseudomonadota</taxon>
        <taxon>Gammaproteobacteria</taxon>
        <taxon>Oceanospirillales</taxon>
        <taxon>Oceanospirillaceae</taxon>
        <taxon>Nitrincola</taxon>
    </lineage>
</organism>
<evidence type="ECO:0000313" key="3">
    <source>
        <dbReference type="Proteomes" id="UP000325302"/>
    </source>
</evidence>
<feature type="signal peptide" evidence="1">
    <location>
        <begin position="1"/>
        <end position="24"/>
    </location>
</feature>
<evidence type="ECO:0008006" key="4">
    <source>
        <dbReference type="Google" id="ProtNLM"/>
    </source>
</evidence>
<evidence type="ECO:0000256" key="1">
    <source>
        <dbReference type="SAM" id="SignalP"/>
    </source>
</evidence>
<dbReference type="AlphaFoldDB" id="A0A5A9W2C1"/>
<protein>
    <recommendedName>
        <fullName evidence="4">Lipoprotein</fullName>
    </recommendedName>
</protein>
<name>A0A5A9W2C1_9GAMM</name>
<comment type="caution">
    <text evidence="2">The sequence shown here is derived from an EMBL/GenBank/DDBJ whole genome shotgun (WGS) entry which is preliminary data.</text>
</comment>
<dbReference type="EMBL" id="SMRS01000005">
    <property type="protein sequence ID" value="KAA0874654.1"/>
    <property type="molecule type" value="Genomic_DNA"/>
</dbReference>
<dbReference type="PROSITE" id="PS51257">
    <property type="entry name" value="PROKAR_LIPOPROTEIN"/>
    <property type="match status" value="1"/>
</dbReference>